<evidence type="ECO:0000313" key="2">
    <source>
        <dbReference type="EMBL" id="SSX24170.1"/>
    </source>
</evidence>
<proteinExistence type="inferred from homology"/>
<dbReference type="EMBL" id="UFQT01000421">
    <property type="protein sequence ID" value="SSX24170.1"/>
    <property type="molecule type" value="Genomic_DNA"/>
</dbReference>
<dbReference type="GO" id="GO:0007032">
    <property type="term" value="P:endosome organization"/>
    <property type="evidence" value="ECO:0007669"/>
    <property type="project" value="TreeGrafter"/>
</dbReference>
<organism evidence="2">
    <name type="scientific">Culicoides sonorensis</name>
    <name type="common">Biting midge</name>
    <dbReference type="NCBI Taxonomy" id="179676"/>
    <lineage>
        <taxon>Eukaryota</taxon>
        <taxon>Metazoa</taxon>
        <taxon>Ecdysozoa</taxon>
        <taxon>Arthropoda</taxon>
        <taxon>Hexapoda</taxon>
        <taxon>Insecta</taxon>
        <taxon>Pterygota</taxon>
        <taxon>Neoptera</taxon>
        <taxon>Endopterygota</taxon>
        <taxon>Diptera</taxon>
        <taxon>Nematocera</taxon>
        <taxon>Chironomoidea</taxon>
        <taxon>Ceratopogonidae</taxon>
        <taxon>Ceratopogoninae</taxon>
        <taxon>Culicoides</taxon>
        <taxon>Monoculicoides</taxon>
    </lineage>
</organism>
<dbReference type="PANTHER" id="PTHR15691:SF6">
    <property type="entry name" value="WASH COMPLEX SUBUNIT 5"/>
    <property type="match status" value="1"/>
</dbReference>
<dbReference type="GO" id="GO:0140285">
    <property type="term" value="P:endosome fission"/>
    <property type="evidence" value="ECO:0007669"/>
    <property type="project" value="TreeGrafter"/>
</dbReference>
<dbReference type="GO" id="GO:0071203">
    <property type="term" value="C:WASH complex"/>
    <property type="evidence" value="ECO:0007669"/>
    <property type="project" value="InterPro"/>
</dbReference>
<dbReference type="GO" id="GO:0051125">
    <property type="term" value="P:regulation of actin nucleation"/>
    <property type="evidence" value="ECO:0007669"/>
    <property type="project" value="TreeGrafter"/>
</dbReference>
<evidence type="ECO:0000256" key="1">
    <source>
        <dbReference type="ARBA" id="ARBA00006224"/>
    </source>
</evidence>
<dbReference type="GO" id="GO:0005768">
    <property type="term" value="C:endosome"/>
    <property type="evidence" value="ECO:0007669"/>
    <property type="project" value="TreeGrafter"/>
</dbReference>
<gene>
    <name evidence="2" type="primary">CSON010414</name>
</gene>
<sequence>MSEFTAENNLCGQTLLQIVAAGNSIIAELLRLKDYVPSIFFLSSKEDISKYGEILYDFSYFNVSAVIDKAIENNQTLYDLDDDIRREHIDILTRFYLAFESILLYAHELKSYVQDLNDGIFIQQTIESVLADEEGKQLLCESLYIYGAMLLILDLHIPGIIRERIIVAYSRYSAQKSHGDSNIDDVCKLMRSTGFSNENSITTSTSNTKKISYSGSYPEEYFQRVKFDHIFIEMIIGRLRSDDIYNQFRVYPLPEHRPLALANQASMLYVCLFFSPQTLHSQSACMREIVDKFFPENWIVSIYMGVTINLLDAWEPFKAAKSALINVTDPANVHEITMKQEKNLNRLLTESKAILKEGILTEQTLMNKLTKVLNLIREMNVSIRWLLLHTNPTVIDLGNKKCKQLYDQIISDLGGKTNNVLELLLNTSELELKVKEMIRELLTKRESRYTDCKKEAVERIQDLSVAFSGVQPLMKIEKNEGLMNWFTEIKKEIENLDFSNPNLSGRKLIQLIRALEDVQAYHNLEANMQVKQYLLETRNFLHQMIHMLNIKDDVLVTLQCITDLSYGWRSIDNFTPIMQFAIKKQPNLVIRLRATFLKLGSALDAPLLRINEAKSEDLVSVSQYYSNELINYVRKVIQIIPKTIFELLSKIVSLQTEVIQELPSKVAKDRVKDYAQLDERFLVAQLTYKVSVFTEGILMMKKTLVGVIELDPKELLEDGIRIELVKHISDALHNGLQFNSKAKQSELEQKLADLGKIIDGYKRSFEYIQDYMNIKGLKIWQEEMRRILNFNVEKECNSFLNNKVSEWQSKYQSFTIPIPTYPQIDGSVTFIGRLARELLRITDPRCTNYVQLSSAWYDAKSQQQHKELINLKFFNKISDSIDVAGLSGVDKLFAHMITADLTEIYSNLNKNTVNSKQTTEILDQFLKEIESNTTNFKLYSNSASKLNKIIPKHMEVILKIGQKQILRRHISYELNISCKFKAKNYEASLRNFNNALLTDVRAHAIDSSSHPMPSQELFNELQENLTSSGIYEPYHKIYVRTNANQYHCVFLLFVVIVQMPKLNFIATELISKKVNLEIDGHPFIVGLLTVLRQFDRNCVDEFLKLFCQYLTICVQTQLSSKQELTQDTLNAFYFLQTFLNVAEIPQNYVYQHIPEIVLTQFVYFSEKS</sequence>
<protein>
    <submittedName>
        <fullName evidence="2">CSON010414 protein</fullName>
    </submittedName>
</protein>
<dbReference type="VEuPathDB" id="VectorBase:CSON010414"/>
<reference evidence="2" key="1">
    <citation type="submission" date="2018-07" db="EMBL/GenBank/DDBJ databases">
        <authorList>
            <person name="Quirk P.G."/>
            <person name="Krulwich T.A."/>
        </authorList>
    </citation>
    <scope>NUCLEOTIDE SEQUENCE</scope>
</reference>
<name>A0A336M296_CULSO</name>
<dbReference type="Pfam" id="PF10266">
    <property type="entry name" value="Strumpellin"/>
    <property type="match status" value="1"/>
</dbReference>
<dbReference type="InterPro" id="IPR019393">
    <property type="entry name" value="WASH_strumpellin"/>
</dbReference>
<dbReference type="AlphaFoldDB" id="A0A336M296"/>
<dbReference type="OMA" id="FFPDNWV"/>
<comment type="similarity">
    <text evidence="1">Belongs to the strumpellin family.</text>
</comment>
<dbReference type="PANTHER" id="PTHR15691">
    <property type="entry name" value="WASH COMPLEX SUBUNIT 5"/>
    <property type="match status" value="1"/>
</dbReference>
<accession>A0A336M296</accession>
<dbReference type="GO" id="GO:0030041">
    <property type="term" value="P:actin filament polymerization"/>
    <property type="evidence" value="ECO:0007669"/>
    <property type="project" value="TreeGrafter"/>
</dbReference>